<keyword evidence="11 13" id="KW-0902">Two-component regulatory system</keyword>
<keyword evidence="4" id="KW-0597">Phosphoprotein</keyword>
<feature type="domain" description="Histidine kinase" evidence="15">
    <location>
        <begin position="487"/>
        <end position="711"/>
    </location>
</feature>
<evidence type="ECO:0000256" key="8">
    <source>
        <dbReference type="ARBA" id="ARBA00022777"/>
    </source>
</evidence>
<evidence type="ECO:0000256" key="13">
    <source>
        <dbReference type="PIRNR" id="PIRNR037532"/>
    </source>
</evidence>
<dbReference type="CDD" id="cd00082">
    <property type="entry name" value="HisKA"/>
    <property type="match status" value="1"/>
</dbReference>
<keyword evidence="13" id="KW-0535">Nitrogen fixation</keyword>
<dbReference type="InterPro" id="IPR017232">
    <property type="entry name" value="NtrY"/>
</dbReference>
<dbReference type="Pfam" id="PF19312">
    <property type="entry name" value="NtrY_N"/>
    <property type="match status" value="1"/>
</dbReference>
<dbReference type="GO" id="GO:0006355">
    <property type="term" value="P:regulation of DNA-templated transcription"/>
    <property type="evidence" value="ECO:0007669"/>
    <property type="project" value="InterPro"/>
</dbReference>
<dbReference type="EC" id="2.7.13.3" evidence="13"/>
<evidence type="ECO:0000256" key="11">
    <source>
        <dbReference type="ARBA" id="ARBA00023012"/>
    </source>
</evidence>
<evidence type="ECO:0000256" key="14">
    <source>
        <dbReference type="SAM" id="Phobius"/>
    </source>
</evidence>
<dbReference type="PANTHER" id="PTHR43065">
    <property type="entry name" value="SENSOR HISTIDINE KINASE"/>
    <property type="match status" value="1"/>
</dbReference>
<dbReference type="PROSITE" id="PS50109">
    <property type="entry name" value="HIS_KIN"/>
    <property type="match status" value="1"/>
</dbReference>
<dbReference type="SMART" id="SM00387">
    <property type="entry name" value="HATPase_c"/>
    <property type="match status" value="1"/>
</dbReference>
<evidence type="ECO:0000256" key="4">
    <source>
        <dbReference type="ARBA" id="ARBA00022553"/>
    </source>
</evidence>
<dbReference type="Gene3D" id="3.30.450.20">
    <property type="entry name" value="PAS domain"/>
    <property type="match status" value="1"/>
</dbReference>
<evidence type="ECO:0000313" key="18">
    <source>
        <dbReference type="Proteomes" id="UP000516369"/>
    </source>
</evidence>
<evidence type="ECO:0000256" key="5">
    <source>
        <dbReference type="ARBA" id="ARBA00022679"/>
    </source>
</evidence>
<accession>A0A7H1N5Q3</accession>
<evidence type="ECO:0000256" key="7">
    <source>
        <dbReference type="ARBA" id="ARBA00022741"/>
    </source>
</evidence>
<dbReference type="Gene3D" id="6.10.340.10">
    <property type="match status" value="1"/>
</dbReference>
<dbReference type="PANTHER" id="PTHR43065:SF10">
    <property type="entry name" value="PEROXIDE STRESS-ACTIVATED HISTIDINE KINASE MAK3"/>
    <property type="match status" value="1"/>
</dbReference>
<dbReference type="InterPro" id="IPR003661">
    <property type="entry name" value="HisK_dim/P_dom"/>
</dbReference>
<dbReference type="SUPFAM" id="SSF158472">
    <property type="entry name" value="HAMP domain-like"/>
    <property type="match status" value="1"/>
</dbReference>
<proteinExistence type="predicted"/>
<dbReference type="CDD" id="cd06225">
    <property type="entry name" value="HAMP"/>
    <property type="match status" value="1"/>
</dbReference>
<evidence type="ECO:0000256" key="6">
    <source>
        <dbReference type="ARBA" id="ARBA00022692"/>
    </source>
</evidence>
<dbReference type="InterPro" id="IPR045671">
    <property type="entry name" value="NtrY-like_N"/>
</dbReference>
<dbReference type="InterPro" id="IPR000014">
    <property type="entry name" value="PAS"/>
</dbReference>
<dbReference type="EMBL" id="CP053923">
    <property type="protein sequence ID" value="QNT71039.1"/>
    <property type="molecule type" value="Genomic_DNA"/>
</dbReference>
<name>A0A7H1N5Q3_9PROT</name>
<evidence type="ECO:0000256" key="2">
    <source>
        <dbReference type="ARBA" id="ARBA00004651"/>
    </source>
</evidence>
<dbReference type="Proteomes" id="UP000516369">
    <property type="component" value="Chromosome"/>
</dbReference>
<evidence type="ECO:0000256" key="10">
    <source>
        <dbReference type="ARBA" id="ARBA00022989"/>
    </source>
</evidence>
<keyword evidence="5 13" id="KW-0808">Transferase</keyword>
<organism evidence="17 18">
    <name type="scientific">Defluviicoccus vanus</name>
    <dbReference type="NCBI Taxonomy" id="111831"/>
    <lineage>
        <taxon>Bacteria</taxon>
        <taxon>Pseudomonadati</taxon>
        <taxon>Pseudomonadota</taxon>
        <taxon>Alphaproteobacteria</taxon>
        <taxon>Rhodospirillales</taxon>
        <taxon>Rhodospirillaceae</taxon>
        <taxon>Defluviicoccus</taxon>
    </lineage>
</organism>
<evidence type="ECO:0000256" key="1">
    <source>
        <dbReference type="ARBA" id="ARBA00000085"/>
    </source>
</evidence>
<evidence type="ECO:0000256" key="9">
    <source>
        <dbReference type="ARBA" id="ARBA00022840"/>
    </source>
</evidence>
<dbReference type="GO" id="GO:0009399">
    <property type="term" value="P:nitrogen fixation"/>
    <property type="evidence" value="ECO:0007669"/>
    <property type="project" value="UniProtKB-UniRule"/>
</dbReference>
<dbReference type="InterPro" id="IPR036890">
    <property type="entry name" value="HATPase_C_sf"/>
</dbReference>
<keyword evidence="7 13" id="KW-0547">Nucleotide-binding</keyword>
<dbReference type="InterPro" id="IPR013767">
    <property type="entry name" value="PAS_fold"/>
</dbReference>
<evidence type="ECO:0000256" key="3">
    <source>
        <dbReference type="ARBA" id="ARBA00022475"/>
    </source>
</evidence>
<keyword evidence="10 14" id="KW-1133">Transmembrane helix</keyword>
<evidence type="ECO:0000259" key="16">
    <source>
        <dbReference type="PROSITE" id="PS50885"/>
    </source>
</evidence>
<keyword evidence="12 13" id="KW-0472">Membrane</keyword>
<dbReference type="Gene3D" id="1.10.287.130">
    <property type="match status" value="1"/>
</dbReference>
<dbReference type="Gene3D" id="3.30.565.10">
    <property type="entry name" value="Histidine kinase-like ATPase, C-terminal domain"/>
    <property type="match status" value="1"/>
</dbReference>
<protein>
    <recommendedName>
        <fullName evidence="13">Nitrogen regulation protein</fullName>
        <ecNumber evidence="13">2.7.13.3</ecNumber>
    </recommendedName>
</protein>
<dbReference type="GO" id="GO:0000155">
    <property type="term" value="F:phosphorelay sensor kinase activity"/>
    <property type="evidence" value="ECO:0007669"/>
    <property type="project" value="InterPro"/>
</dbReference>
<dbReference type="Pfam" id="PF00672">
    <property type="entry name" value="HAMP"/>
    <property type="match status" value="1"/>
</dbReference>
<dbReference type="InterPro" id="IPR003660">
    <property type="entry name" value="HAMP_dom"/>
</dbReference>
<dbReference type="PIRSF" id="PIRSF037532">
    <property type="entry name" value="STHK_NtrY"/>
    <property type="match status" value="1"/>
</dbReference>
<keyword evidence="8 13" id="KW-0418">Kinase</keyword>
<dbReference type="SMART" id="SM00388">
    <property type="entry name" value="HisKA"/>
    <property type="match status" value="1"/>
</dbReference>
<dbReference type="InterPro" id="IPR005467">
    <property type="entry name" value="His_kinase_dom"/>
</dbReference>
<evidence type="ECO:0000256" key="12">
    <source>
        <dbReference type="ARBA" id="ARBA00023136"/>
    </source>
</evidence>
<dbReference type="InterPro" id="IPR003594">
    <property type="entry name" value="HATPase_dom"/>
</dbReference>
<dbReference type="GO" id="GO:0005524">
    <property type="term" value="F:ATP binding"/>
    <property type="evidence" value="ECO:0007669"/>
    <property type="project" value="UniProtKB-UniRule"/>
</dbReference>
<keyword evidence="9 13" id="KW-0067">ATP-binding</keyword>
<reference evidence="17 18" key="1">
    <citation type="submission" date="2020-05" db="EMBL/GenBank/DDBJ databases">
        <title>Complete closed genome sequence of Defluviicoccus vanus.</title>
        <authorList>
            <person name="Bessarab I."/>
            <person name="Arumugam K."/>
            <person name="Maszenan A.M."/>
            <person name="Seviour R.J."/>
            <person name="Williams R.B."/>
        </authorList>
    </citation>
    <scope>NUCLEOTIDE SEQUENCE [LARGE SCALE GENOMIC DNA]</scope>
    <source>
        <strain evidence="17 18">Ben 114</strain>
    </source>
</reference>
<dbReference type="AlphaFoldDB" id="A0A7H1N5Q3"/>
<dbReference type="InterPro" id="IPR036097">
    <property type="entry name" value="HisK_dim/P_sf"/>
</dbReference>
<evidence type="ECO:0000259" key="15">
    <source>
        <dbReference type="PROSITE" id="PS50109"/>
    </source>
</evidence>
<dbReference type="Pfam" id="PF02518">
    <property type="entry name" value="HATPase_c"/>
    <property type="match status" value="1"/>
</dbReference>
<dbReference type="SUPFAM" id="SSF55785">
    <property type="entry name" value="PYP-like sensor domain (PAS domain)"/>
    <property type="match status" value="1"/>
</dbReference>
<dbReference type="GO" id="GO:0005886">
    <property type="term" value="C:plasma membrane"/>
    <property type="evidence" value="ECO:0007669"/>
    <property type="project" value="UniProtKB-SubCell"/>
</dbReference>
<feature type="domain" description="HAMP" evidence="16">
    <location>
        <begin position="297"/>
        <end position="350"/>
    </location>
</feature>
<evidence type="ECO:0000313" key="17">
    <source>
        <dbReference type="EMBL" id="QNT71039.1"/>
    </source>
</evidence>
<feature type="transmembrane region" description="Helical" evidence="14">
    <location>
        <begin position="269"/>
        <end position="293"/>
    </location>
</feature>
<gene>
    <name evidence="17" type="ORF">HQ394_00420</name>
</gene>
<keyword evidence="3 13" id="KW-1003">Cell membrane</keyword>
<dbReference type="KEGG" id="dvn:HQ394_00420"/>
<dbReference type="InterPro" id="IPR035965">
    <property type="entry name" value="PAS-like_dom_sf"/>
</dbReference>
<sequence length="731" mass="80134">MAFAVAVAALVCGVATVAMWTGATGFGPNPQTVIVLLYLDSILLLLLGAIVAVKLVRVWAERRRGLAGSGLHVRIVVLFSVVAVTPAILVAAFSALFLNFGIQAWFSERVRTAIESSDRVARAYLHEHQQSIGADAFAIANELNKSAGELMQDPRLFEERLSVLAALRGLSEVVVVDGSGHVVAQASLSLSLDKDMIPWQAVDDATKGQIVILTNAPDDRVRAAIKLNRFIDAYLVVGRFIDPAVQEPIEQTERAVAQYRRLEESREGILITFVMIFGLVALLLLLAAVWIGLTLASQITRPISTLIAAAERVRHGDLSIRVKSDASVGEIGTLNRAFNRMTGQLQSQQETLIEANSSLDERRRFTEAVLSGVSAGVIGLDAHGLIKLPNRPASELLGVNLEQAKGVALKDVAPEMAKLLELAVERPDRQWQSEVRLVRDGRSHTFVARIVAERVDGEVVGYVVTFDDITALVSAERKAAWADVARRIAHEIKNPLTPIQLASERLKRRYLKEIKTDPETFIACTETIIRHVEDIGRMVDEFSSFARMPRPQLQMEDLRMIVEQAVFLERNRYPKISISTILPPEQVMLLCDNRQIAQVIVNLLKNAAEAIVGRESTVDIPLPPGEITVSITARCVRGESEIELAVEDNGRGLPLENRDRLTEPYVTTRAKGTGLGLAIVKKILEDHQGELVLTDREGGGTKVVLVFHGSAAQDRHQIDEVRAKQPTTVAP</sequence>
<dbReference type="SUPFAM" id="SSF47384">
    <property type="entry name" value="Homodimeric domain of signal transducing histidine kinase"/>
    <property type="match status" value="1"/>
</dbReference>
<comment type="subcellular location">
    <subcellularLocation>
        <location evidence="2 13">Cell membrane</location>
        <topology evidence="2 13">Multi-pass membrane protein</topology>
    </subcellularLocation>
</comment>
<dbReference type="Pfam" id="PF00989">
    <property type="entry name" value="PAS"/>
    <property type="match status" value="1"/>
</dbReference>
<dbReference type="SUPFAM" id="SSF55874">
    <property type="entry name" value="ATPase domain of HSP90 chaperone/DNA topoisomerase II/histidine kinase"/>
    <property type="match status" value="1"/>
</dbReference>
<keyword evidence="6 13" id="KW-0812">Transmembrane</keyword>
<dbReference type="NCBIfam" id="TIGR00229">
    <property type="entry name" value="sensory_box"/>
    <property type="match status" value="1"/>
</dbReference>
<dbReference type="InterPro" id="IPR004358">
    <property type="entry name" value="Sig_transdc_His_kin-like_C"/>
</dbReference>
<comment type="catalytic activity">
    <reaction evidence="1 13">
        <text>ATP + protein L-histidine = ADP + protein N-phospho-L-histidine.</text>
        <dbReference type="EC" id="2.7.13.3"/>
    </reaction>
</comment>
<keyword evidence="18" id="KW-1185">Reference proteome</keyword>
<dbReference type="SMART" id="SM00304">
    <property type="entry name" value="HAMP"/>
    <property type="match status" value="1"/>
</dbReference>
<feature type="transmembrane region" description="Helical" evidence="14">
    <location>
        <begin position="35"/>
        <end position="53"/>
    </location>
</feature>
<dbReference type="Pfam" id="PF00512">
    <property type="entry name" value="HisKA"/>
    <property type="match status" value="1"/>
</dbReference>
<dbReference type="CDD" id="cd00130">
    <property type="entry name" value="PAS"/>
    <property type="match status" value="1"/>
</dbReference>
<dbReference type="PRINTS" id="PR00344">
    <property type="entry name" value="BCTRLSENSOR"/>
</dbReference>
<dbReference type="PROSITE" id="PS50885">
    <property type="entry name" value="HAMP"/>
    <property type="match status" value="1"/>
</dbReference>